<keyword evidence="1" id="KW-0808">Transferase</keyword>
<evidence type="ECO:0000313" key="4">
    <source>
        <dbReference type="EMBL" id="PJC82310.1"/>
    </source>
</evidence>
<evidence type="ECO:0000256" key="1">
    <source>
        <dbReference type="ARBA" id="ARBA00022679"/>
    </source>
</evidence>
<name>A0A2M8GP28_9BACT</name>
<dbReference type="Pfam" id="PF00294">
    <property type="entry name" value="PfkB"/>
    <property type="match status" value="2"/>
</dbReference>
<dbReference type="EMBL" id="PFQK01000006">
    <property type="protein sequence ID" value="PJC82310.1"/>
    <property type="molecule type" value="Genomic_DNA"/>
</dbReference>
<reference evidence="5" key="1">
    <citation type="submission" date="2017-09" db="EMBL/GenBank/DDBJ databases">
        <title>Depth-based differentiation of microbial function through sediment-hosted aquifers and enrichment of novel symbionts in the deep terrestrial subsurface.</title>
        <authorList>
            <person name="Probst A.J."/>
            <person name="Ladd B."/>
            <person name="Jarett J.K."/>
            <person name="Geller-Mcgrath D.E."/>
            <person name="Sieber C.M.K."/>
            <person name="Emerson J.B."/>
            <person name="Anantharaman K."/>
            <person name="Thomas B.C."/>
            <person name="Malmstrom R."/>
            <person name="Stieglmeier M."/>
            <person name="Klingl A."/>
            <person name="Woyke T."/>
            <person name="Ryan C.M."/>
            <person name="Banfield J.F."/>
        </authorList>
    </citation>
    <scope>NUCLEOTIDE SEQUENCE [LARGE SCALE GENOMIC DNA]</scope>
</reference>
<dbReference type="InterPro" id="IPR029056">
    <property type="entry name" value="Ribokinase-like"/>
</dbReference>
<proteinExistence type="predicted"/>
<evidence type="ECO:0000313" key="5">
    <source>
        <dbReference type="Proteomes" id="UP000229370"/>
    </source>
</evidence>
<comment type="caution">
    <text evidence="4">The sequence shown here is derived from an EMBL/GenBank/DDBJ whole genome shotgun (WGS) entry which is preliminary data.</text>
</comment>
<dbReference type="InterPro" id="IPR011611">
    <property type="entry name" value="PfkB_dom"/>
</dbReference>
<keyword evidence="2" id="KW-0418">Kinase</keyword>
<gene>
    <name evidence="4" type="ORF">CO007_00240</name>
</gene>
<evidence type="ECO:0000256" key="2">
    <source>
        <dbReference type="ARBA" id="ARBA00022777"/>
    </source>
</evidence>
<dbReference type="AlphaFoldDB" id="A0A2M8GP28"/>
<dbReference type="Gene3D" id="3.40.1190.20">
    <property type="match status" value="1"/>
</dbReference>
<feature type="domain" description="Carbohydrate kinase PfkB" evidence="3">
    <location>
        <begin position="272"/>
        <end position="328"/>
    </location>
</feature>
<dbReference type="PANTHER" id="PTHR10584:SF166">
    <property type="entry name" value="RIBOKINASE"/>
    <property type="match status" value="1"/>
</dbReference>
<dbReference type="SUPFAM" id="SSF53613">
    <property type="entry name" value="Ribokinase-like"/>
    <property type="match status" value="1"/>
</dbReference>
<sequence>MLSKPYSSVIVTGSIGYDEIMDFPGKFVDYFHPERLHQINVSFVVDRLERQLGGIAVNIAYNISFLTTKKITILGAVGKDGGQILNFLKKRSINVSGIIKDNRLYSSCGTVFTDRNDNQIWGYYYGAAIRAKEIKLSLSVNQNSILVIDANHQNAFLNFQKQAIDQKIDYLYDPGMGISVIPKNKLIDGIMNCRWLIGNDYEIANILRITKLKKELLFKKKIAIITTLGEKGVRYEEKYQKSKIKHKKHILKIKNKKKFKTEINKGIKIITIPSYQVKKVIDPTGAGDAWRGGFVGGLLENKPLIDCLKLGNVMASFAIEKYGTVNHRPSKKEIEKRLKAI</sequence>
<dbReference type="GO" id="GO:0016301">
    <property type="term" value="F:kinase activity"/>
    <property type="evidence" value="ECO:0007669"/>
    <property type="project" value="UniProtKB-KW"/>
</dbReference>
<feature type="domain" description="Carbohydrate kinase PfkB" evidence="3">
    <location>
        <begin position="41"/>
        <end position="244"/>
    </location>
</feature>
<dbReference type="InterPro" id="IPR002173">
    <property type="entry name" value="Carboh/pur_kinase_PfkB_CS"/>
</dbReference>
<dbReference type="PANTHER" id="PTHR10584">
    <property type="entry name" value="SUGAR KINASE"/>
    <property type="match status" value="1"/>
</dbReference>
<dbReference type="PROSITE" id="PS00584">
    <property type="entry name" value="PFKB_KINASES_2"/>
    <property type="match status" value="1"/>
</dbReference>
<dbReference type="Proteomes" id="UP000229370">
    <property type="component" value="Unassembled WGS sequence"/>
</dbReference>
<evidence type="ECO:0000259" key="3">
    <source>
        <dbReference type="Pfam" id="PF00294"/>
    </source>
</evidence>
<accession>A0A2M8GP28</accession>
<protein>
    <recommendedName>
        <fullName evidence="3">Carbohydrate kinase PfkB domain-containing protein</fullName>
    </recommendedName>
</protein>
<organism evidence="4 5">
    <name type="scientific">Candidatus Roizmanbacteria bacterium CG_4_8_14_3_um_filter_36_10</name>
    <dbReference type="NCBI Taxonomy" id="1974834"/>
    <lineage>
        <taxon>Bacteria</taxon>
        <taxon>Candidatus Roizmaniibacteriota</taxon>
    </lineage>
</organism>